<keyword evidence="3" id="KW-1185">Reference proteome</keyword>
<sequence>MLIKQGKINKCGIYGIKTNQGKILYVGGAKECNDAYSRHRTNLINGAYCETNKDELQTIFNTEQDDLIFYVIEECKENELDKEETKYIELYSKTIINSDMKGKRRKNKSTPEETKHRRQANEGENNPHNTKLSEEDVFDILDMLKNGVNRDIIENKYDICKGYTYRIGCDRWVKTYNKWKIKKEASTAIDTSNICTSANVQFVSYN</sequence>
<dbReference type="Proteomes" id="UP000017590">
    <property type="component" value="Chromosome"/>
</dbReference>
<protein>
    <submittedName>
        <fullName evidence="2">Nuclease</fullName>
    </submittedName>
</protein>
<dbReference type="RefSeq" id="WP_023163394.1">
    <property type="nucleotide sequence ID" value="NC_022592.1"/>
</dbReference>
<organism evidence="2 3">
    <name type="scientific">Clostridium autoethanogenum DSM 10061</name>
    <dbReference type="NCBI Taxonomy" id="1341692"/>
    <lineage>
        <taxon>Bacteria</taxon>
        <taxon>Bacillati</taxon>
        <taxon>Bacillota</taxon>
        <taxon>Clostridia</taxon>
        <taxon>Eubacteriales</taxon>
        <taxon>Clostridiaceae</taxon>
        <taxon>Clostridium</taxon>
    </lineage>
</organism>
<dbReference type="Gene3D" id="3.40.1440.10">
    <property type="entry name" value="GIY-YIG endonuclease"/>
    <property type="match status" value="1"/>
</dbReference>
<dbReference type="EMBL" id="CP006763">
    <property type="protein sequence ID" value="AGY77970.1"/>
    <property type="molecule type" value="Genomic_DNA"/>
</dbReference>
<name>A0ABM5NZ40_9CLOT</name>
<evidence type="ECO:0000256" key="1">
    <source>
        <dbReference type="SAM" id="MobiDB-lite"/>
    </source>
</evidence>
<feature type="compositionally biased region" description="Basic and acidic residues" evidence="1">
    <location>
        <begin position="109"/>
        <end position="121"/>
    </location>
</feature>
<reference evidence="3" key="1">
    <citation type="journal article" date="2014" name="Biotechnol. Biofuels">
        <title>Comparison of single-molecule sequencing and hybrid approaches for finishing the genome of Clostridium autoethanogenum and analysis of CRISPR systems in industrial relevant Clostridia.</title>
        <authorList>
            <person name="Brown S.D."/>
            <person name="Nagaraju S."/>
            <person name="Utturkar S."/>
            <person name="De Tissera S."/>
            <person name="Segovia S."/>
            <person name="Mitchell W."/>
            <person name="Land M.L."/>
            <person name="Dassanayake A."/>
            <person name="Kopke M."/>
        </authorList>
    </citation>
    <scope>NUCLEOTIDE SEQUENCE [LARGE SCALE GENOMIC DNA]</scope>
    <source>
        <strain evidence="3">DSM 10061</strain>
    </source>
</reference>
<evidence type="ECO:0000313" key="3">
    <source>
        <dbReference type="Proteomes" id="UP000017590"/>
    </source>
</evidence>
<dbReference type="SUPFAM" id="SSF82771">
    <property type="entry name" value="GIY-YIG endonuclease"/>
    <property type="match status" value="1"/>
</dbReference>
<feature type="region of interest" description="Disordered" evidence="1">
    <location>
        <begin position="100"/>
        <end position="130"/>
    </location>
</feature>
<proteinExistence type="predicted"/>
<gene>
    <name evidence="2" type="ORF">CAETHG_3769</name>
</gene>
<accession>A0ABM5NZ40</accession>
<dbReference type="InterPro" id="IPR035901">
    <property type="entry name" value="GIY-YIG_endonuc_sf"/>
</dbReference>
<evidence type="ECO:0000313" key="2">
    <source>
        <dbReference type="EMBL" id="AGY77970.1"/>
    </source>
</evidence>